<evidence type="ECO:0000313" key="1">
    <source>
        <dbReference type="EMBL" id="VGO17544.1"/>
    </source>
</evidence>
<sequence>MKKTQKSGFTLIEVMVACLLLVVVLLGSASVSYRSGAGIQGHQDRREATIAANIILEKYWNMTYPDLQAFAGTSISISKPVNGKTLTGSVDFVQGSDCIEIALDLKFNNDSDSIQFATKRYKYGLSKAKL</sequence>
<dbReference type="RefSeq" id="WP_168442695.1">
    <property type="nucleotide sequence ID" value="NZ_CAAHFG010000004.1"/>
</dbReference>
<evidence type="ECO:0000313" key="2">
    <source>
        <dbReference type="Proteomes" id="UP000366872"/>
    </source>
</evidence>
<protein>
    <recommendedName>
        <fullName evidence="3">Type II secretion system protein I</fullName>
    </recommendedName>
</protein>
<accession>A0A6C2UDU9</accession>
<reference evidence="1 2" key="1">
    <citation type="submission" date="2019-04" db="EMBL/GenBank/DDBJ databases">
        <authorList>
            <person name="Van Vliet M D."/>
        </authorList>
    </citation>
    <scope>NUCLEOTIDE SEQUENCE [LARGE SCALE GENOMIC DNA]</scope>
    <source>
        <strain evidence="1 2">F1</strain>
    </source>
</reference>
<evidence type="ECO:0008006" key="3">
    <source>
        <dbReference type="Google" id="ProtNLM"/>
    </source>
</evidence>
<dbReference type="EMBL" id="CAAHFG010000004">
    <property type="protein sequence ID" value="VGO17544.1"/>
    <property type="molecule type" value="Genomic_DNA"/>
</dbReference>
<gene>
    <name evidence="1" type="ORF">PDESU_06141</name>
</gene>
<keyword evidence="2" id="KW-1185">Reference proteome</keyword>
<proteinExistence type="predicted"/>
<dbReference type="AlphaFoldDB" id="A0A6C2UDU9"/>
<dbReference type="Proteomes" id="UP000366872">
    <property type="component" value="Unassembled WGS sequence"/>
</dbReference>
<dbReference type="Pfam" id="PF07963">
    <property type="entry name" value="N_methyl"/>
    <property type="match status" value="1"/>
</dbReference>
<name>A0A6C2UDU9_PONDE</name>
<organism evidence="1 2">
    <name type="scientific">Pontiella desulfatans</name>
    <dbReference type="NCBI Taxonomy" id="2750659"/>
    <lineage>
        <taxon>Bacteria</taxon>
        <taxon>Pseudomonadati</taxon>
        <taxon>Kiritimatiellota</taxon>
        <taxon>Kiritimatiellia</taxon>
        <taxon>Kiritimatiellales</taxon>
        <taxon>Pontiellaceae</taxon>
        <taxon>Pontiella</taxon>
    </lineage>
</organism>
<dbReference type="InterPro" id="IPR012902">
    <property type="entry name" value="N_methyl_site"/>
</dbReference>